<dbReference type="RefSeq" id="WP_163393489.1">
    <property type="nucleotide sequence ID" value="NZ_BMKP01000002.1"/>
</dbReference>
<accession>A0ABQ1TX11</accession>
<comment type="caution">
    <text evidence="1">The sequence shown here is derived from an EMBL/GenBank/DDBJ whole genome shotgun (WGS) entry which is preliminary data.</text>
</comment>
<dbReference type="InterPro" id="IPR008969">
    <property type="entry name" value="CarboxyPept-like_regulatory"/>
</dbReference>
<evidence type="ECO:0000313" key="1">
    <source>
        <dbReference type="EMBL" id="GGF04598.1"/>
    </source>
</evidence>
<sequence length="124" mass="14138">MKKIILVFFIVATLLSCSKRIARPPVKGIVRDSITNLPLENVGIETWDEKSGKYVSETATNKNGEFYLSKIDYNDLSFGVEAPSQIFDLKIHDIKYRIKTIKENSKYGFSGDTIFYNVKLIPLQ</sequence>
<evidence type="ECO:0008006" key="3">
    <source>
        <dbReference type="Google" id="ProtNLM"/>
    </source>
</evidence>
<dbReference type="SUPFAM" id="SSF49464">
    <property type="entry name" value="Carboxypeptidase regulatory domain-like"/>
    <property type="match status" value="1"/>
</dbReference>
<dbReference type="Proteomes" id="UP000655016">
    <property type="component" value="Unassembled WGS sequence"/>
</dbReference>
<keyword evidence="2" id="KW-1185">Reference proteome</keyword>
<proteinExistence type="predicted"/>
<organism evidence="1 2">
    <name type="scientific">Flavobacterium limi</name>
    <dbReference type="NCBI Taxonomy" id="2045105"/>
    <lineage>
        <taxon>Bacteria</taxon>
        <taxon>Pseudomonadati</taxon>
        <taxon>Bacteroidota</taxon>
        <taxon>Flavobacteriia</taxon>
        <taxon>Flavobacteriales</taxon>
        <taxon>Flavobacteriaceae</taxon>
        <taxon>Flavobacterium</taxon>
    </lineage>
</organism>
<dbReference type="EMBL" id="BMKP01000002">
    <property type="protein sequence ID" value="GGF04598.1"/>
    <property type="molecule type" value="Genomic_DNA"/>
</dbReference>
<evidence type="ECO:0000313" key="2">
    <source>
        <dbReference type="Proteomes" id="UP000655016"/>
    </source>
</evidence>
<reference evidence="2" key="1">
    <citation type="journal article" date="2019" name="Int. J. Syst. Evol. Microbiol.">
        <title>The Global Catalogue of Microorganisms (GCM) 10K type strain sequencing project: providing services to taxonomists for standard genome sequencing and annotation.</title>
        <authorList>
            <consortium name="The Broad Institute Genomics Platform"/>
            <consortium name="The Broad Institute Genome Sequencing Center for Infectious Disease"/>
            <person name="Wu L."/>
            <person name="Ma J."/>
        </authorList>
    </citation>
    <scope>NUCLEOTIDE SEQUENCE [LARGE SCALE GENOMIC DNA]</scope>
    <source>
        <strain evidence="2">CGMCC 1.16060</strain>
    </source>
</reference>
<gene>
    <name evidence="1" type="ORF">GCM10011518_12270</name>
</gene>
<name>A0ABQ1TX11_9FLAO</name>
<dbReference type="PROSITE" id="PS51257">
    <property type="entry name" value="PROKAR_LIPOPROTEIN"/>
    <property type="match status" value="1"/>
</dbReference>
<protein>
    <recommendedName>
        <fullName evidence="3">Carboxypeptidase regulatory-like domain-containing protein</fullName>
    </recommendedName>
</protein>